<keyword evidence="6" id="KW-1185">Reference proteome</keyword>
<reference evidence="5" key="1">
    <citation type="submission" date="2021-01" db="EMBL/GenBank/DDBJ databases">
        <title>Whole genome shotgun sequence of Actinoplanes tereljensis NBRC 105297.</title>
        <authorList>
            <person name="Komaki H."/>
            <person name="Tamura T."/>
        </authorList>
    </citation>
    <scope>NUCLEOTIDE SEQUENCE</scope>
    <source>
        <strain evidence="5">NBRC 105297</strain>
    </source>
</reference>
<keyword evidence="1 5" id="KW-0489">Methyltransferase</keyword>
<dbReference type="CDD" id="cd02440">
    <property type="entry name" value="AdoMet_MTases"/>
    <property type="match status" value="1"/>
</dbReference>
<keyword evidence="2" id="KW-0808">Transferase</keyword>
<sequence>MSGELIEHYGTDGLEDTRLRRSPHGRLEFLRTQELIRRWLPTATGLTVLDVGGATGIHAEWLAADGHHVHVVDPVPAHVLESARLPGVTAEVGDARMLDAATDSVDVVLLLGPLYHLTAPADRALAVAEAVRVLRPGGLLVAAGISRYLSLLELGTNGRLTADTEPSLQTLIDTGSYDGHVGFVSSHFHTADELRAEIITAGPSEVTVYGVEGPAWPSLDYAGTDAFNDLVDAALRCARLVEQDPQLINASAHFLAFARTPQP</sequence>
<evidence type="ECO:0000256" key="2">
    <source>
        <dbReference type="ARBA" id="ARBA00022679"/>
    </source>
</evidence>
<dbReference type="PANTHER" id="PTHR43464:SF19">
    <property type="entry name" value="UBIQUINONE BIOSYNTHESIS O-METHYLTRANSFERASE, MITOCHONDRIAL"/>
    <property type="match status" value="1"/>
</dbReference>
<dbReference type="GO" id="GO:0008757">
    <property type="term" value="F:S-adenosylmethionine-dependent methyltransferase activity"/>
    <property type="evidence" value="ECO:0007669"/>
    <property type="project" value="InterPro"/>
</dbReference>
<dbReference type="AlphaFoldDB" id="A0A919NVC6"/>
<organism evidence="5 6">
    <name type="scientific">Paractinoplanes tereljensis</name>
    <dbReference type="NCBI Taxonomy" id="571912"/>
    <lineage>
        <taxon>Bacteria</taxon>
        <taxon>Bacillati</taxon>
        <taxon>Actinomycetota</taxon>
        <taxon>Actinomycetes</taxon>
        <taxon>Micromonosporales</taxon>
        <taxon>Micromonosporaceae</taxon>
        <taxon>Paractinoplanes</taxon>
    </lineage>
</organism>
<dbReference type="GO" id="GO:0032259">
    <property type="term" value="P:methylation"/>
    <property type="evidence" value="ECO:0007669"/>
    <property type="project" value="UniProtKB-KW"/>
</dbReference>
<accession>A0A919NVC6</accession>
<dbReference type="Proteomes" id="UP000623608">
    <property type="component" value="Unassembled WGS sequence"/>
</dbReference>
<evidence type="ECO:0000256" key="1">
    <source>
        <dbReference type="ARBA" id="ARBA00022603"/>
    </source>
</evidence>
<feature type="domain" description="Methyltransferase type 11" evidence="4">
    <location>
        <begin position="49"/>
        <end position="141"/>
    </location>
</feature>
<dbReference type="InterPro" id="IPR013216">
    <property type="entry name" value="Methyltransf_11"/>
</dbReference>
<dbReference type="InterPro" id="IPR029063">
    <property type="entry name" value="SAM-dependent_MTases_sf"/>
</dbReference>
<dbReference type="SUPFAM" id="SSF53335">
    <property type="entry name" value="S-adenosyl-L-methionine-dependent methyltransferases"/>
    <property type="match status" value="1"/>
</dbReference>
<gene>
    <name evidence="5" type="ORF">Ate02nite_76750</name>
</gene>
<name>A0A919NVC6_9ACTN</name>
<dbReference type="PANTHER" id="PTHR43464">
    <property type="entry name" value="METHYLTRANSFERASE"/>
    <property type="match status" value="1"/>
</dbReference>
<protein>
    <submittedName>
        <fullName evidence="5">SAM-dependent methyltransferase</fullName>
    </submittedName>
</protein>
<evidence type="ECO:0000313" key="5">
    <source>
        <dbReference type="EMBL" id="GIF24945.1"/>
    </source>
</evidence>
<evidence type="ECO:0000313" key="6">
    <source>
        <dbReference type="Proteomes" id="UP000623608"/>
    </source>
</evidence>
<comment type="caution">
    <text evidence="5">The sequence shown here is derived from an EMBL/GenBank/DDBJ whole genome shotgun (WGS) entry which is preliminary data.</text>
</comment>
<dbReference type="RefSeq" id="WP_203812792.1">
    <property type="nucleotide sequence ID" value="NZ_BOMY01000050.1"/>
</dbReference>
<evidence type="ECO:0000256" key="3">
    <source>
        <dbReference type="ARBA" id="ARBA00022691"/>
    </source>
</evidence>
<proteinExistence type="predicted"/>
<dbReference type="Gene3D" id="3.40.50.150">
    <property type="entry name" value="Vaccinia Virus protein VP39"/>
    <property type="match status" value="1"/>
</dbReference>
<dbReference type="Pfam" id="PF08241">
    <property type="entry name" value="Methyltransf_11"/>
    <property type="match status" value="1"/>
</dbReference>
<evidence type="ECO:0000259" key="4">
    <source>
        <dbReference type="Pfam" id="PF08241"/>
    </source>
</evidence>
<keyword evidence="3" id="KW-0949">S-adenosyl-L-methionine</keyword>
<dbReference type="EMBL" id="BOMY01000050">
    <property type="protein sequence ID" value="GIF24945.1"/>
    <property type="molecule type" value="Genomic_DNA"/>
</dbReference>